<keyword evidence="2" id="KW-0223">Dioxygenase</keyword>
<reference evidence="3" key="1">
    <citation type="submission" date="2013-09" db="EMBL/GenBank/DDBJ databases">
        <title>Corchorus olitorius genome sequencing.</title>
        <authorList>
            <person name="Alam M."/>
            <person name="Haque M.S."/>
            <person name="Islam M.S."/>
            <person name="Emdad E.M."/>
            <person name="Islam M.M."/>
            <person name="Ahmed B."/>
            <person name="Halim A."/>
            <person name="Hossen Q.M.M."/>
            <person name="Hossain M.Z."/>
            <person name="Ahmed R."/>
            <person name="Khan M.M."/>
            <person name="Islam R."/>
            <person name="Rashid M.M."/>
            <person name="Khan S.A."/>
            <person name="Rahman M.S."/>
            <person name="Alam M."/>
            <person name="Yahiya A.S."/>
            <person name="Khan M.S."/>
            <person name="Azam M.S."/>
            <person name="Haque T."/>
            <person name="Lashkar M.Z.H."/>
            <person name="Akhand A.I."/>
            <person name="Morshed G."/>
            <person name="Roy S."/>
            <person name="Uddin K.S."/>
            <person name="Rabeya T."/>
            <person name="Hossain A.S."/>
            <person name="Chowdhury A."/>
            <person name="Snigdha A.R."/>
            <person name="Mortoza M.S."/>
            <person name="Matin S.A."/>
            <person name="Hoque S.M.E."/>
            <person name="Islam M.K."/>
            <person name="Roy D.K."/>
            <person name="Haider R."/>
            <person name="Moosa M.M."/>
            <person name="Elias S.M."/>
            <person name="Hasan A.M."/>
            <person name="Jahan S."/>
            <person name="Shafiuddin M."/>
            <person name="Mahmood N."/>
            <person name="Shommy N.S."/>
        </authorList>
    </citation>
    <scope>NUCLEOTIDE SEQUENCE [LARGE SCALE GENOMIC DNA]</scope>
    <source>
        <strain evidence="3">cv. O-4</strain>
    </source>
</reference>
<feature type="domain" description="Isopenicillin N synthase-like Fe(2+) 2OG dioxygenase" evidence="1">
    <location>
        <begin position="42"/>
        <end position="89"/>
    </location>
</feature>
<protein>
    <submittedName>
        <fullName evidence="2">Oxoglutarate/iron-dependent dioxygenase</fullName>
    </submittedName>
</protein>
<dbReference type="SUPFAM" id="SSF51197">
    <property type="entry name" value="Clavaminate synthase-like"/>
    <property type="match status" value="1"/>
</dbReference>
<keyword evidence="2" id="KW-0560">Oxidoreductase</keyword>
<dbReference type="EMBL" id="AWUE01018631">
    <property type="protein sequence ID" value="OMO79154.1"/>
    <property type="molecule type" value="Genomic_DNA"/>
</dbReference>
<dbReference type="AlphaFoldDB" id="A0A1R3I9B7"/>
<dbReference type="InterPro" id="IPR050231">
    <property type="entry name" value="Iron_ascorbate_oxido_reductase"/>
</dbReference>
<accession>A0A1R3I9B7</accession>
<dbReference type="InterPro" id="IPR027443">
    <property type="entry name" value="IPNS-like_sf"/>
</dbReference>
<evidence type="ECO:0000313" key="3">
    <source>
        <dbReference type="Proteomes" id="UP000187203"/>
    </source>
</evidence>
<name>A0A1R3I9B7_9ROSI</name>
<dbReference type="Gene3D" id="2.60.120.330">
    <property type="entry name" value="B-lactam Antibiotic, Isopenicillin N Synthase, Chain"/>
    <property type="match status" value="1"/>
</dbReference>
<proteinExistence type="predicted"/>
<dbReference type="OrthoDB" id="288590at2759"/>
<dbReference type="Pfam" id="PF03171">
    <property type="entry name" value="2OG-FeII_Oxy"/>
    <property type="match status" value="1"/>
</dbReference>
<organism evidence="2 3">
    <name type="scientific">Corchorus olitorius</name>
    <dbReference type="NCBI Taxonomy" id="93759"/>
    <lineage>
        <taxon>Eukaryota</taxon>
        <taxon>Viridiplantae</taxon>
        <taxon>Streptophyta</taxon>
        <taxon>Embryophyta</taxon>
        <taxon>Tracheophyta</taxon>
        <taxon>Spermatophyta</taxon>
        <taxon>Magnoliopsida</taxon>
        <taxon>eudicotyledons</taxon>
        <taxon>Gunneridae</taxon>
        <taxon>Pentapetalae</taxon>
        <taxon>rosids</taxon>
        <taxon>malvids</taxon>
        <taxon>Malvales</taxon>
        <taxon>Malvaceae</taxon>
        <taxon>Grewioideae</taxon>
        <taxon>Apeibeae</taxon>
        <taxon>Corchorus</taxon>
    </lineage>
</organism>
<dbReference type="PANTHER" id="PTHR47990">
    <property type="entry name" value="2-OXOGLUTARATE (2OG) AND FE(II)-DEPENDENT OXYGENASE SUPERFAMILY PROTEIN-RELATED"/>
    <property type="match status" value="1"/>
</dbReference>
<evidence type="ECO:0000259" key="1">
    <source>
        <dbReference type="Pfam" id="PF03171"/>
    </source>
</evidence>
<keyword evidence="3" id="KW-1185">Reference proteome</keyword>
<sequence length="141" mass="15922">MEIKKRNKEVIVGSGYWPPYLYDMPSSQVVHNFCSLLDMPPLLKVDPLPGSLLVNLGDMATVWSKGRFHNVKHRVQCKEATTRVSIATLLLGPKGAVEPPPQLVDLDHPRLFAPFTYEEYIKLRLSKNLQAGEAIQLLRTQ</sequence>
<dbReference type="GO" id="GO:0051213">
    <property type="term" value="F:dioxygenase activity"/>
    <property type="evidence" value="ECO:0007669"/>
    <property type="project" value="UniProtKB-KW"/>
</dbReference>
<comment type="caution">
    <text evidence="2">The sequence shown here is derived from an EMBL/GenBank/DDBJ whole genome shotgun (WGS) entry which is preliminary data.</text>
</comment>
<dbReference type="STRING" id="93759.A0A1R3I9B7"/>
<dbReference type="Proteomes" id="UP000187203">
    <property type="component" value="Unassembled WGS sequence"/>
</dbReference>
<dbReference type="InterPro" id="IPR044861">
    <property type="entry name" value="IPNS-like_FE2OG_OXY"/>
</dbReference>
<gene>
    <name evidence="2" type="ORF">COLO4_24530</name>
</gene>
<evidence type="ECO:0000313" key="2">
    <source>
        <dbReference type="EMBL" id="OMO79154.1"/>
    </source>
</evidence>